<dbReference type="GO" id="GO:0007623">
    <property type="term" value="P:circadian rhythm"/>
    <property type="evidence" value="ECO:0007669"/>
    <property type="project" value="UniProtKB-ARBA"/>
</dbReference>
<dbReference type="SMART" id="SM00700">
    <property type="entry name" value="JHBP"/>
    <property type="match status" value="1"/>
</dbReference>
<evidence type="ECO:0000256" key="2">
    <source>
        <dbReference type="ARBA" id="ARBA00023108"/>
    </source>
</evidence>
<dbReference type="PANTHER" id="PTHR11008:SF14">
    <property type="entry name" value="CIRCADIAN CLOCK-CONTROLLED PROTEIN-LIKE PROTEIN"/>
    <property type="match status" value="1"/>
</dbReference>
<name>A0AAD9RBJ0_9HYME</name>
<organism evidence="5 6">
    <name type="scientific">Odynerus spinipes</name>
    <dbReference type="NCBI Taxonomy" id="1348599"/>
    <lineage>
        <taxon>Eukaryota</taxon>
        <taxon>Metazoa</taxon>
        <taxon>Ecdysozoa</taxon>
        <taxon>Arthropoda</taxon>
        <taxon>Hexapoda</taxon>
        <taxon>Insecta</taxon>
        <taxon>Pterygota</taxon>
        <taxon>Neoptera</taxon>
        <taxon>Endopterygota</taxon>
        <taxon>Hymenoptera</taxon>
        <taxon>Apocrita</taxon>
        <taxon>Aculeata</taxon>
        <taxon>Vespoidea</taxon>
        <taxon>Vespidae</taxon>
        <taxon>Eumeninae</taxon>
        <taxon>Odynerus</taxon>
    </lineage>
</organism>
<sequence length="250" mass="27457">MRNNALSLACLFLFAVTADVGESVELPEFIHVCKRSDANVEACVTESVEYLKPYLQKGVAEYNIPSLEPLLLKELVAAEGAGIRITAKDVQAFGASDFTISKLKVDLNQLLFNIDVSLPHLHIQGMYEIDGKVLLLPIHGSGHMTGNFTECTGSVKVHAIRDKQPSGDDYVSIDEFKMKISVGRGTLHLDNLFGGEKVLGDVINSAINSNFNAFLRELQPLIEQALSDAFREIANSIVNQFTYDQLFPAN</sequence>
<keyword evidence="2" id="KW-0090">Biological rhythms</keyword>
<dbReference type="Proteomes" id="UP001258017">
    <property type="component" value="Unassembled WGS sequence"/>
</dbReference>
<keyword evidence="6" id="KW-1185">Reference proteome</keyword>
<comment type="caution">
    <text evidence="5">The sequence shown here is derived from an EMBL/GenBank/DDBJ whole genome shotgun (WGS) entry which is preliminary data.</text>
</comment>
<dbReference type="AlphaFoldDB" id="A0AAD9RBJ0"/>
<feature type="signal peptide" evidence="4">
    <location>
        <begin position="1"/>
        <end position="23"/>
    </location>
</feature>
<evidence type="ECO:0000256" key="3">
    <source>
        <dbReference type="ARBA" id="ARBA00060902"/>
    </source>
</evidence>
<protein>
    <recommendedName>
        <fullName evidence="7">Circadian clock-controlled protein</fullName>
    </recommendedName>
</protein>
<dbReference type="PANTHER" id="PTHR11008">
    <property type="entry name" value="PROTEIN TAKEOUT-LIKE PROTEIN"/>
    <property type="match status" value="1"/>
</dbReference>
<proteinExistence type="inferred from homology"/>
<dbReference type="Pfam" id="PF06585">
    <property type="entry name" value="JHBP"/>
    <property type="match status" value="1"/>
</dbReference>
<gene>
    <name evidence="5" type="ORF">KPH14_005264</name>
</gene>
<dbReference type="GO" id="GO:0005615">
    <property type="term" value="C:extracellular space"/>
    <property type="evidence" value="ECO:0007669"/>
    <property type="project" value="TreeGrafter"/>
</dbReference>
<evidence type="ECO:0008006" key="7">
    <source>
        <dbReference type="Google" id="ProtNLM"/>
    </source>
</evidence>
<comment type="similarity">
    <text evidence="3">Belongs to the TO family.</text>
</comment>
<dbReference type="EMBL" id="JAIFRP010004405">
    <property type="protein sequence ID" value="KAK2576594.1"/>
    <property type="molecule type" value="Genomic_DNA"/>
</dbReference>
<evidence type="ECO:0000256" key="1">
    <source>
        <dbReference type="ARBA" id="ARBA00022729"/>
    </source>
</evidence>
<reference evidence="5" key="2">
    <citation type="journal article" date="2023" name="Commun. Biol.">
        <title>Intrasexual cuticular hydrocarbon dimorphism in a wasp sheds light on hydrocarbon biosynthesis genes in Hymenoptera.</title>
        <authorList>
            <person name="Moris V.C."/>
            <person name="Podsiadlowski L."/>
            <person name="Martin S."/>
            <person name="Oeyen J.P."/>
            <person name="Donath A."/>
            <person name="Petersen M."/>
            <person name="Wilbrandt J."/>
            <person name="Misof B."/>
            <person name="Liedtke D."/>
            <person name="Thamm M."/>
            <person name="Scheiner R."/>
            <person name="Schmitt T."/>
            <person name="Niehuis O."/>
        </authorList>
    </citation>
    <scope>NUCLEOTIDE SEQUENCE</scope>
    <source>
        <strain evidence="5">GBR_01_08_01A</strain>
    </source>
</reference>
<dbReference type="FunFam" id="3.15.10.30:FF:000001">
    <property type="entry name" value="Takeout-like protein 1"/>
    <property type="match status" value="1"/>
</dbReference>
<evidence type="ECO:0000313" key="6">
    <source>
        <dbReference type="Proteomes" id="UP001258017"/>
    </source>
</evidence>
<keyword evidence="1 4" id="KW-0732">Signal</keyword>
<evidence type="ECO:0000313" key="5">
    <source>
        <dbReference type="EMBL" id="KAK2576594.1"/>
    </source>
</evidence>
<accession>A0AAD9RBJ0</accession>
<dbReference type="InterPro" id="IPR010562">
    <property type="entry name" value="Haemolymph_juvenile_hormone-bd"/>
</dbReference>
<feature type="chain" id="PRO_5042045663" description="Circadian clock-controlled protein" evidence="4">
    <location>
        <begin position="24"/>
        <end position="250"/>
    </location>
</feature>
<dbReference type="InterPro" id="IPR038606">
    <property type="entry name" value="To_sf"/>
</dbReference>
<reference evidence="5" key="1">
    <citation type="submission" date="2021-08" db="EMBL/GenBank/DDBJ databases">
        <authorList>
            <person name="Misof B."/>
            <person name="Oliver O."/>
            <person name="Podsiadlowski L."/>
            <person name="Donath A."/>
            <person name="Peters R."/>
            <person name="Mayer C."/>
            <person name="Rust J."/>
            <person name="Gunkel S."/>
            <person name="Lesny P."/>
            <person name="Martin S."/>
            <person name="Oeyen J.P."/>
            <person name="Petersen M."/>
            <person name="Panagiotis P."/>
            <person name="Wilbrandt J."/>
            <person name="Tanja T."/>
        </authorList>
    </citation>
    <scope>NUCLEOTIDE SEQUENCE</scope>
    <source>
        <strain evidence="5">GBR_01_08_01A</strain>
        <tissue evidence="5">Thorax + abdomen</tissue>
    </source>
</reference>
<dbReference type="Gene3D" id="3.15.10.30">
    <property type="entry name" value="Haemolymph juvenile hormone binding protein"/>
    <property type="match status" value="1"/>
</dbReference>
<evidence type="ECO:0000256" key="4">
    <source>
        <dbReference type="SAM" id="SignalP"/>
    </source>
</evidence>